<dbReference type="GO" id="GO:0003676">
    <property type="term" value="F:nucleic acid binding"/>
    <property type="evidence" value="ECO:0007669"/>
    <property type="project" value="InterPro"/>
</dbReference>
<proteinExistence type="predicted"/>
<feature type="domain" description="HNH nuclease" evidence="2">
    <location>
        <begin position="298"/>
        <end position="350"/>
    </location>
</feature>
<dbReference type="Proteomes" id="UP000577408">
    <property type="component" value="Unassembled WGS sequence"/>
</dbReference>
<dbReference type="SMART" id="SM00507">
    <property type="entry name" value="HNHc"/>
    <property type="match status" value="1"/>
</dbReference>
<dbReference type="InterPro" id="IPR002711">
    <property type="entry name" value="HNH"/>
</dbReference>
<reference evidence="3 4" key="1">
    <citation type="submission" date="2020-05" db="EMBL/GenBank/DDBJ databases">
        <title>Descriptions of Corynebacterium xxxx sp. nov., Corynebacterium yyyy sp. nov. and Corynebacterium zzzz sp. nov.</title>
        <authorList>
            <person name="Zhang G."/>
        </authorList>
    </citation>
    <scope>NUCLEOTIDE SEQUENCE [LARGE SCALE GENOMIC DNA]</scope>
    <source>
        <strain evidence="4">zg-913</strain>
    </source>
</reference>
<dbReference type="Gene3D" id="1.10.30.50">
    <property type="match status" value="1"/>
</dbReference>
<gene>
    <name evidence="3" type="ORF">HMA55_00780</name>
</gene>
<dbReference type="GO" id="GO:0008270">
    <property type="term" value="F:zinc ion binding"/>
    <property type="evidence" value="ECO:0007669"/>
    <property type="project" value="InterPro"/>
</dbReference>
<comment type="caution">
    <text evidence="3">The sequence shown here is derived from an EMBL/GenBank/DDBJ whole genome shotgun (WGS) entry which is preliminary data.</text>
</comment>
<dbReference type="Pfam" id="PF01844">
    <property type="entry name" value="HNH"/>
    <property type="match status" value="1"/>
</dbReference>
<dbReference type="CDD" id="cd00085">
    <property type="entry name" value="HNHc"/>
    <property type="match status" value="1"/>
</dbReference>
<accession>A0A7V8USC5</accession>
<evidence type="ECO:0000313" key="3">
    <source>
        <dbReference type="EMBL" id="MBA1836461.1"/>
    </source>
</evidence>
<keyword evidence="3" id="KW-0255">Endonuclease</keyword>
<dbReference type="EMBL" id="JABFED010000001">
    <property type="protein sequence ID" value="MBA1836461.1"/>
    <property type="molecule type" value="Genomic_DNA"/>
</dbReference>
<organism evidence="3 4">
    <name type="scientific">Corynebacterium wankanglinii</name>
    <dbReference type="NCBI Taxonomy" id="2735136"/>
    <lineage>
        <taxon>Bacteria</taxon>
        <taxon>Bacillati</taxon>
        <taxon>Actinomycetota</taxon>
        <taxon>Actinomycetes</taxon>
        <taxon>Mycobacteriales</taxon>
        <taxon>Corynebacteriaceae</taxon>
        <taxon>Corynebacterium</taxon>
    </lineage>
</organism>
<dbReference type="AlphaFoldDB" id="A0A7V8USC5"/>
<keyword evidence="3" id="KW-0378">Hydrolase</keyword>
<sequence>MTTATATPKLFRNQRKHDPDSECAQAIRDTYWTMFGHYAFPGFNVDDFDATVTQLQLATGWHKGFVKNAILGHAALQELPRLRELQQDTRVMDVGHLTAVYTAIEELGPDVTEEALKLIDDILFDTFTPKRHDQTVPQRNTVTDRIRAAIKRMDPDRAYDKRKRQQREKDTADRFRVDEFHSGGKDRAVVELMTNPLYARKIQANVTAVARELGISHAEAATKLLSGECAGIEVVPVLNVYTPTNRAVGGPVYLPGSGWTDIEATSAFEEWLADTFPIQRNLDEAAEKMLKGYAPNDPMRRAVHARHRTCIYPECNRPAEQCQLDHRIPFEDGGPTKVDNLFPLCQKHHNMKTDRRAFYIPDPLTGDVIWLFADGSYVLAAQDSLLHDQITPYNPRWQSNMSSVRKNRARAAEFFAKGHAILDAFDRDLDLDQANAAIDDLEQEYGMKFGFTPEMPYVEPLPQEPVEAPFPDPKEEAYRR</sequence>
<evidence type="ECO:0000256" key="1">
    <source>
        <dbReference type="SAM" id="MobiDB-lite"/>
    </source>
</evidence>
<keyword evidence="4" id="KW-1185">Reference proteome</keyword>
<dbReference type="RefSeq" id="WP_181191193.1">
    <property type="nucleotide sequence ID" value="NZ_JABFED010000001.1"/>
</dbReference>
<dbReference type="InterPro" id="IPR003615">
    <property type="entry name" value="HNH_nuc"/>
</dbReference>
<evidence type="ECO:0000313" key="4">
    <source>
        <dbReference type="Proteomes" id="UP000577408"/>
    </source>
</evidence>
<dbReference type="GO" id="GO:0004519">
    <property type="term" value="F:endonuclease activity"/>
    <property type="evidence" value="ECO:0007669"/>
    <property type="project" value="UniProtKB-KW"/>
</dbReference>
<name>A0A7V8USC5_9CORY</name>
<evidence type="ECO:0000259" key="2">
    <source>
        <dbReference type="SMART" id="SM00507"/>
    </source>
</evidence>
<protein>
    <submittedName>
        <fullName evidence="3">HNH endonuclease</fullName>
    </submittedName>
</protein>
<keyword evidence="3" id="KW-0540">Nuclease</keyword>
<feature type="region of interest" description="Disordered" evidence="1">
    <location>
        <begin position="458"/>
        <end position="480"/>
    </location>
</feature>